<feature type="region of interest" description="Disordered" evidence="1">
    <location>
        <begin position="51"/>
        <end position="92"/>
    </location>
</feature>
<comment type="caution">
    <text evidence="2">The sequence shown here is derived from an EMBL/GenBank/DDBJ whole genome shotgun (WGS) entry which is preliminary data.</text>
</comment>
<name>A0A2G5VBF8_9PELO</name>
<evidence type="ECO:0000313" key="2">
    <source>
        <dbReference type="EMBL" id="PIC49129.1"/>
    </source>
</evidence>
<reference evidence="2" key="1">
    <citation type="journal article" date="2018" name="Science">
        <title>Rapid genome shrinkage in a self-fertile nematode reveals sperm competition proteins.</title>
        <authorList>
            <person name="Yin D."/>
            <person name="Schwarz E.M."/>
            <person name="Thomas C.G."/>
            <person name="Felde R.L."/>
            <person name="Korf I.F."/>
            <person name="Cutter A.D."/>
            <person name="Schartner C.M."/>
            <person name="Ralston E.J."/>
            <person name="Meyer B.J."/>
            <person name="Haag E.S."/>
        </authorList>
    </citation>
    <scope>NUCLEOTIDE SEQUENCE</scope>
    <source>
        <strain evidence="2">JU1422</strain>
    </source>
</reference>
<proteinExistence type="predicted"/>
<dbReference type="EMBL" id="PDUG01000002">
    <property type="protein sequence ID" value="PIC49129.1"/>
    <property type="molecule type" value="Genomic_DNA"/>
</dbReference>
<evidence type="ECO:0000256" key="1">
    <source>
        <dbReference type="SAM" id="MobiDB-lite"/>
    </source>
</evidence>
<keyword evidence="3" id="KW-1185">Reference proteome</keyword>
<dbReference type="Proteomes" id="UP000230233">
    <property type="component" value="Chromosome II"/>
</dbReference>
<dbReference type="AlphaFoldDB" id="A0A2G5VBF8"/>
<organism evidence="2 3">
    <name type="scientific">Caenorhabditis nigoni</name>
    <dbReference type="NCBI Taxonomy" id="1611254"/>
    <lineage>
        <taxon>Eukaryota</taxon>
        <taxon>Metazoa</taxon>
        <taxon>Ecdysozoa</taxon>
        <taxon>Nematoda</taxon>
        <taxon>Chromadorea</taxon>
        <taxon>Rhabditida</taxon>
        <taxon>Rhabditina</taxon>
        <taxon>Rhabditomorpha</taxon>
        <taxon>Rhabditoidea</taxon>
        <taxon>Rhabditidae</taxon>
        <taxon>Peloderinae</taxon>
        <taxon>Caenorhabditis</taxon>
    </lineage>
</organism>
<accession>A0A2G5VBF8</accession>
<gene>
    <name evidence="2" type="primary">Cnig_chr_II.g7836</name>
    <name evidence="2" type="ORF">B9Z55_007836</name>
</gene>
<sequence length="92" mass="10612">MWDRHRCPSENIRESFHFHEFPESCDNFTNSVRSDYEENLMNNVMMKKPRISGKEFSNVPKTGILRNSSENSQEISASHSAVHTSIPPEDAN</sequence>
<protein>
    <submittedName>
        <fullName evidence="2">Uncharacterized protein</fullName>
    </submittedName>
</protein>
<evidence type="ECO:0000313" key="3">
    <source>
        <dbReference type="Proteomes" id="UP000230233"/>
    </source>
</evidence>
<feature type="compositionally biased region" description="Polar residues" evidence="1">
    <location>
        <begin position="65"/>
        <end position="83"/>
    </location>
</feature>